<keyword evidence="3" id="KW-1185">Reference proteome</keyword>
<keyword evidence="1" id="KW-0175">Coiled coil</keyword>
<evidence type="ECO:0000313" key="3">
    <source>
        <dbReference type="Proteomes" id="UP000198534"/>
    </source>
</evidence>
<dbReference type="OrthoDB" id="9975875at2"/>
<dbReference type="RefSeq" id="WP_091736005.1">
    <property type="nucleotide sequence ID" value="NZ_FNNQ01000002.1"/>
</dbReference>
<gene>
    <name evidence="2" type="ORF">SAMN05444487_102201</name>
</gene>
<evidence type="ECO:0000313" key="2">
    <source>
        <dbReference type="EMBL" id="SDW30457.1"/>
    </source>
</evidence>
<organism evidence="2 3">
    <name type="scientific">Marininema mesophilum</name>
    <dbReference type="NCBI Taxonomy" id="1048340"/>
    <lineage>
        <taxon>Bacteria</taxon>
        <taxon>Bacillati</taxon>
        <taxon>Bacillota</taxon>
        <taxon>Bacilli</taxon>
        <taxon>Bacillales</taxon>
        <taxon>Thermoactinomycetaceae</taxon>
        <taxon>Marininema</taxon>
    </lineage>
</organism>
<reference evidence="2 3" key="1">
    <citation type="submission" date="2016-10" db="EMBL/GenBank/DDBJ databases">
        <authorList>
            <person name="de Groot N.N."/>
        </authorList>
    </citation>
    <scope>NUCLEOTIDE SEQUENCE [LARGE SCALE GENOMIC DNA]</scope>
    <source>
        <strain evidence="2 3">DSM 45610</strain>
    </source>
</reference>
<feature type="coiled-coil region" evidence="1">
    <location>
        <begin position="34"/>
        <end position="64"/>
    </location>
</feature>
<dbReference type="AlphaFoldDB" id="A0A1H2SG10"/>
<accession>A0A1H2SG10</accession>
<sequence>MFFDEWECLKCQESKKQKKITNVNVNIIDTSELLAAMQAQHKEIQALRKEVQQLQNQVRKSSKK</sequence>
<evidence type="ECO:0000256" key="1">
    <source>
        <dbReference type="SAM" id="Coils"/>
    </source>
</evidence>
<dbReference type="Proteomes" id="UP000198534">
    <property type="component" value="Unassembled WGS sequence"/>
</dbReference>
<name>A0A1H2SG10_9BACL</name>
<protein>
    <submittedName>
        <fullName evidence="2">Uncharacterized protein</fullName>
    </submittedName>
</protein>
<dbReference type="EMBL" id="FNNQ01000002">
    <property type="protein sequence ID" value="SDW30457.1"/>
    <property type="molecule type" value="Genomic_DNA"/>
</dbReference>
<proteinExistence type="predicted"/>